<sequence>MSDPFELLKARYGAGQPLPAVAADRVNPVLETLFAHRSVRDYRPDALPPDTLDLLVAAAQSAPSSSNLQVWSVVAIEDAARRARFAELVGNQKQVRTAPLFLAWLVDLSRLRRIAAERGRELAGIDYLDTFLMGVIDAALAAQNVVNAAESLGLGTVYIGALRNAPEAVAAELGIAPGDGVYAVFGLCVGYPDAAKPASVKPRLPQTSVLYRERYAPAPVQDEVGGYDVAMQAFYASQGLPPNLWSEHSVARLRTPEDLKGRHRLREALAALGFALR</sequence>
<feature type="domain" description="Nitroreductase" evidence="6">
    <location>
        <begin position="36"/>
        <end position="191"/>
    </location>
</feature>
<dbReference type="CDD" id="cd02146">
    <property type="entry name" value="NfsA-like"/>
    <property type="match status" value="1"/>
</dbReference>
<name>A0ABZ1UL27_9BURK</name>
<dbReference type="PANTHER" id="PTHR43425">
    <property type="entry name" value="OXYGEN-INSENSITIVE NADPH NITROREDUCTASE"/>
    <property type="match status" value="1"/>
</dbReference>
<evidence type="ECO:0000256" key="3">
    <source>
        <dbReference type="ARBA" id="ARBA00022643"/>
    </source>
</evidence>
<evidence type="ECO:0000256" key="5">
    <source>
        <dbReference type="PIRNR" id="PIRNR005426"/>
    </source>
</evidence>
<evidence type="ECO:0000313" key="7">
    <source>
        <dbReference type="EMBL" id="WUR13279.1"/>
    </source>
</evidence>
<dbReference type="Proteomes" id="UP000321323">
    <property type="component" value="Chromosome"/>
</dbReference>
<accession>A0ABZ1UL27</accession>
<keyword evidence="5" id="KW-0521">NADP</keyword>
<dbReference type="Pfam" id="PF00881">
    <property type="entry name" value="Nitroreductase"/>
    <property type="match status" value="1"/>
</dbReference>
<evidence type="ECO:0000256" key="2">
    <source>
        <dbReference type="ARBA" id="ARBA00022630"/>
    </source>
</evidence>
<gene>
    <name evidence="7" type="ORF">E7V67_026955</name>
</gene>
<protein>
    <submittedName>
        <fullName evidence="7">NADPH-dependent oxidoreductase</fullName>
    </submittedName>
</protein>
<evidence type="ECO:0000256" key="4">
    <source>
        <dbReference type="ARBA" id="ARBA00023002"/>
    </source>
</evidence>
<evidence type="ECO:0000259" key="6">
    <source>
        <dbReference type="Pfam" id="PF00881"/>
    </source>
</evidence>
<dbReference type="InterPro" id="IPR016446">
    <property type="entry name" value="Flavin_OxRdtase_Frp"/>
</dbReference>
<reference evidence="7 8" key="1">
    <citation type="journal article" date="2019" name="Int. J. Syst. Evol. Microbiol.">
        <title>The Draft Whole-Genome Sequence of the Antibiotic Producer Empedobacter haloabium ATCC 31962 Provides Indications for Its Taxonomic Reclassification.</title>
        <authorList>
            <person name="Miess H."/>
            <person name="Arlt P."/>
            <person name="Apel A.K."/>
            <person name="Weber T."/>
            <person name="Nieselt K."/>
            <person name="Hanssen F."/>
            <person name="Czemmel S."/>
            <person name="Nahnsen S."/>
            <person name="Gross H."/>
        </authorList>
    </citation>
    <scope>NUCLEOTIDE SEQUENCE [LARGE SCALE GENOMIC DNA]</scope>
    <source>
        <strain evidence="7 8">ATCC 31962</strain>
    </source>
</reference>
<comment type="similarity">
    <text evidence="1 5">Belongs to the flavin oxidoreductase frp family.</text>
</comment>
<keyword evidence="3 5" id="KW-0288">FMN</keyword>
<proteinExistence type="inferred from homology"/>
<dbReference type="EMBL" id="CP136508">
    <property type="protein sequence ID" value="WUR13279.1"/>
    <property type="molecule type" value="Genomic_DNA"/>
</dbReference>
<dbReference type="InterPro" id="IPR029479">
    <property type="entry name" value="Nitroreductase"/>
</dbReference>
<evidence type="ECO:0000256" key="1">
    <source>
        <dbReference type="ARBA" id="ARBA00008366"/>
    </source>
</evidence>
<dbReference type="PANTHER" id="PTHR43425:SF2">
    <property type="entry name" value="OXYGEN-INSENSITIVE NADPH NITROREDUCTASE"/>
    <property type="match status" value="1"/>
</dbReference>
<evidence type="ECO:0000313" key="8">
    <source>
        <dbReference type="Proteomes" id="UP000321323"/>
    </source>
</evidence>
<dbReference type="Gene3D" id="3.40.109.10">
    <property type="entry name" value="NADH Oxidase"/>
    <property type="match status" value="1"/>
</dbReference>
<keyword evidence="2 5" id="KW-0285">Flavoprotein</keyword>
<organism evidence="7 8">
    <name type="scientific">[Empedobacter] haloabium</name>
    <dbReference type="NCBI Taxonomy" id="592317"/>
    <lineage>
        <taxon>Bacteria</taxon>
        <taxon>Pseudomonadati</taxon>
        <taxon>Pseudomonadota</taxon>
        <taxon>Betaproteobacteria</taxon>
        <taxon>Burkholderiales</taxon>
        <taxon>Oxalobacteraceae</taxon>
        <taxon>Telluria group</taxon>
        <taxon>Telluria group incertae sedis</taxon>
    </lineage>
</organism>
<dbReference type="PIRSF" id="PIRSF005426">
    <property type="entry name" value="Frp"/>
    <property type="match status" value="1"/>
</dbReference>
<dbReference type="InterPro" id="IPR000415">
    <property type="entry name" value="Nitroreductase-like"/>
</dbReference>
<keyword evidence="4 5" id="KW-0560">Oxidoreductase</keyword>
<dbReference type="SUPFAM" id="SSF55469">
    <property type="entry name" value="FMN-dependent nitroreductase-like"/>
    <property type="match status" value="1"/>
</dbReference>
<keyword evidence="8" id="KW-1185">Reference proteome</keyword>